<keyword evidence="4" id="KW-0720">Serine protease</keyword>
<sequence length="705" mass="79486">MGDECVQPPLPRAEPRIRVLHDDVTIDRYRWLRDRQHPDVRAYLEAENSFAEQATVHLKRLRAELVAEIEGRQPCKGAAPALQVGPYEYFQEHRQGLYHPAWWRRPLSGGSAELVHDPNAISGSEAFYSLGAFEPSDDGRYVAFSFDLVGNERYELTVRDMAEGREVWRDSGRAGRVVWAADNHTLFFTRDRTDRRHDQIVRVDILARDSVVVFEEVNERLQLSVRRSNSGAWLFLDVNTNWDNSAQVQRGAAEVWCLPAGQPRGEWRRIVERELGHEIYAEHWGDRFLFRVDDAGPCWRLVSAAIDDPSPSCWEEVISHRVGVTLEEVHVLEQHLVLLEREGLRRRLVSRNRSGKVGVTIVPDEPSCTLRVGLSAGGRYSVARHLFRSSKLTYSVSSYVRPDTVVEHDLADDRSTVLYRARIPGYDPAQYVATVVMVEAEDGVRVPISLVMRRDRTSPGPVLLNVYGCHGTSRWPSFFAWPSFMTARLSLLDRGVAFGIAHVRGGGEFGRPWHEEAIRDRKRITYTDLIAAAEGLIEQGFASRDGIVIEGTSAGGGTVLATAALRADLFRAVIAEVPVADILDTTMDTSMPYAPMESAEYGDPHIAHEYRYLRSYDPYYNLSADRPLPPTYVDAALDDGQVLYYQPARYVAQRRFCAADRDPELVFRMRTVGGHSGASHGPGVAEEAAFRMAWVLDRLRRSSGS</sequence>
<evidence type="ECO:0000256" key="1">
    <source>
        <dbReference type="ARBA" id="ARBA00005228"/>
    </source>
</evidence>
<dbReference type="RefSeq" id="WP_284275209.1">
    <property type="nucleotide sequence ID" value="NZ_BSOW01000052.1"/>
</dbReference>
<gene>
    <name evidence="7" type="ORF">GCM10007857_83690</name>
</gene>
<proteinExistence type="inferred from homology"/>
<dbReference type="InterPro" id="IPR051543">
    <property type="entry name" value="Serine_Peptidase_S9A"/>
</dbReference>
<dbReference type="EMBL" id="BSOW01000052">
    <property type="protein sequence ID" value="GLR91651.1"/>
    <property type="molecule type" value="Genomic_DNA"/>
</dbReference>
<comment type="similarity">
    <text evidence="1">Belongs to the peptidase S9A family.</text>
</comment>
<organism evidence="7 8">
    <name type="scientific">Bradyrhizobium iriomotense</name>
    <dbReference type="NCBI Taxonomy" id="441950"/>
    <lineage>
        <taxon>Bacteria</taxon>
        <taxon>Pseudomonadati</taxon>
        <taxon>Pseudomonadota</taxon>
        <taxon>Alphaproteobacteria</taxon>
        <taxon>Hyphomicrobiales</taxon>
        <taxon>Nitrobacteraceae</taxon>
        <taxon>Bradyrhizobium</taxon>
    </lineage>
</organism>
<reference evidence="8" key="1">
    <citation type="journal article" date="2019" name="Int. J. Syst. Evol. Microbiol.">
        <title>The Global Catalogue of Microorganisms (GCM) 10K type strain sequencing project: providing services to taxonomists for standard genome sequencing and annotation.</title>
        <authorList>
            <consortium name="The Broad Institute Genomics Platform"/>
            <consortium name="The Broad Institute Genome Sequencing Center for Infectious Disease"/>
            <person name="Wu L."/>
            <person name="Ma J."/>
        </authorList>
    </citation>
    <scope>NUCLEOTIDE SEQUENCE [LARGE SCALE GENOMIC DNA]</scope>
    <source>
        <strain evidence="8">NBRC 102520</strain>
    </source>
</reference>
<evidence type="ECO:0000256" key="2">
    <source>
        <dbReference type="ARBA" id="ARBA00022670"/>
    </source>
</evidence>
<dbReference type="SUPFAM" id="SSF50993">
    <property type="entry name" value="Peptidase/esterase 'gauge' domain"/>
    <property type="match status" value="1"/>
</dbReference>
<keyword evidence="3" id="KW-0378">Hydrolase</keyword>
<feature type="domain" description="Peptidase S9 prolyl oligopeptidase catalytic" evidence="5">
    <location>
        <begin position="483"/>
        <end position="699"/>
    </location>
</feature>
<dbReference type="Gene3D" id="3.40.50.1820">
    <property type="entry name" value="alpha/beta hydrolase"/>
    <property type="match status" value="1"/>
</dbReference>
<dbReference type="Gene3D" id="2.130.10.120">
    <property type="entry name" value="Prolyl oligopeptidase, N-terminal domain"/>
    <property type="match status" value="1"/>
</dbReference>
<evidence type="ECO:0000313" key="7">
    <source>
        <dbReference type="EMBL" id="GLR91651.1"/>
    </source>
</evidence>
<dbReference type="SUPFAM" id="SSF53474">
    <property type="entry name" value="alpha/beta-Hydrolases"/>
    <property type="match status" value="1"/>
</dbReference>
<dbReference type="InterPro" id="IPR002470">
    <property type="entry name" value="Peptidase_S9A"/>
</dbReference>
<evidence type="ECO:0000259" key="5">
    <source>
        <dbReference type="Pfam" id="PF00326"/>
    </source>
</evidence>
<dbReference type="PANTHER" id="PTHR11757:SF19">
    <property type="entry name" value="PROLYL ENDOPEPTIDASE-LIKE"/>
    <property type="match status" value="1"/>
</dbReference>
<evidence type="ECO:0000256" key="3">
    <source>
        <dbReference type="ARBA" id="ARBA00022801"/>
    </source>
</evidence>
<accession>A0ABQ6BDQ5</accession>
<dbReference type="Pfam" id="PF00326">
    <property type="entry name" value="Peptidase_S9"/>
    <property type="match status" value="1"/>
</dbReference>
<dbReference type="Proteomes" id="UP001156905">
    <property type="component" value="Unassembled WGS sequence"/>
</dbReference>
<dbReference type="InterPro" id="IPR023302">
    <property type="entry name" value="Pept_S9A_N"/>
</dbReference>
<keyword evidence="8" id="KW-1185">Reference proteome</keyword>
<evidence type="ECO:0000313" key="8">
    <source>
        <dbReference type="Proteomes" id="UP001156905"/>
    </source>
</evidence>
<evidence type="ECO:0000256" key="4">
    <source>
        <dbReference type="ARBA" id="ARBA00022825"/>
    </source>
</evidence>
<name>A0ABQ6BDQ5_9BRAD</name>
<dbReference type="InterPro" id="IPR001375">
    <property type="entry name" value="Peptidase_S9_cat"/>
</dbReference>
<evidence type="ECO:0000259" key="6">
    <source>
        <dbReference type="Pfam" id="PF02897"/>
    </source>
</evidence>
<dbReference type="PANTHER" id="PTHR11757">
    <property type="entry name" value="PROTEASE FAMILY S9A OLIGOPEPTIDASE"/>
    <property type="match status" value="1"/>
</dbReference>
<comment type="caution">
    <text evidence="7">The sequence shown here is derived from an EMBL/GenBank/DDBJ whole genome shotgun (WGS) entry which is preliminary data.</text>
</comment>
<feature type="domain" description="Peptidase S9A N-terminal" evidence="6">
    <location>
        <begin position="8"/>
        <end position="418"/>
    </location>
</feature>
<protein>
    <submittedName>
        <fullName evidence="7">Peptidase y4qF</fullName>
    </submittedName>
</protein>
<dbReference type="Pfam" id="PF02897">
    <property type="entry name" value="Peptidase_S9_N"/>
    <property type="match status" value="1"/>
</dbReference>
<dbReference type="PRINTS" id="PR00862">
    <property type="entry name" value="PROLIGOPTASE"/>
</dbReference>
<dbReference type="InterPro" id="IPR029058">
    <property type="entry name" value="AB_hydrolase_fold"/>
</dbReference>
<keyword evidence="2" id="KW-0645">Protease</keyword>